<gene>
    <name evidence="2" type="ORF">Tco_0910916</name>
</gene>
<dbReference type="PANTHER" id="PTHR11439:SF483">
    <property type="entry name" value="PEPTIDE SYNTHASE GLIP-LIKE, PUTATIVE (AFU_ORTHOLOGUE AFUA_3G12920)-RELATED"/>
    <property type="match status" value="1"/>
</dbReference>
<evidence type="ECO:0008006" key="4">
    <source>
        <dbReference type="Google" id="ProtNLM"/>
    </source>
</evidence>
<dbReference type="CDD" id="cd09272">
    <property type="entry name" value="RNase_HI_RT_Ty1"/>
    <property type="match status" value="1"/>
</dbReference>
<dbReference type="PANTHER" id="PTHR11439">
    <property type="entry name" value="GAG-POL-RELATED RETROTRANSPOSON"/>
    <property type="match status" value="1"/>
</dbReference>
<dbReference type="EMBL" id="BQNB010014642">
    <property type="protein sequence ID" value="GJT30641.1"/>
    <property type="molecule type" value="Genomic_DNA"/>
</dbReference>
<name>A0ABQ5CUA4_9ASTR</name>
<accession>A0ABQ5CUA4</accession>
<proteinExistence type="predicted"/>
<comment type="caution">
    <text evidence="2">The sequence shown here is derived from an EMBL/GenBank/DDBJ whole genome shotgun (WGS) entry which is preliminary data.</text>
</comment>
<evidence type="ECO:0000256" key="1">
    <source>
        <dbReference type="SAM" id="MobiDB-lite"/>
    </source>
</evidence>
<reference evidence="2" key="1">
    <citation type="journal article" date="2022" name="Int. J. Mol. Sci.">
        <title>Draft Genome of Tanacetum Coccineum: Genomic Comparison of Closely Related Tanacetum-Family Plants.</title>
        <authorList>
            <person name="Yamashiro T."/>
            <person name="Shiraishi A."/>
            <person name="Nakayama K."/>
            <person name="Satake H."/>
        </authorList>
    </citation>
    <scope>NUCLEOTIDE SEQUENCE</scope>
</reference>
<evidence type="ECO:0000313" key="2">
    <source>
        <dbReference type="EMBL" id="GJT30641.1"/>
    </source>
</evidence>
<feature type="compositionally biased region" description="Basic residues" evidence="1">
    <location>
        <begin position="256"/>
        <end position="267"/>
    </location>
</feature>
<protein>
    <recommendedName>
        <fullName evidence="4">Retrovirus-related Pol polyprotein from transposon TNT 1-94</fullName>
    </recommendedName>
</protein>
<organism evidence="2 3">
    <name type="scientific">Tanacetum coccineum</name>
    <dbReference type="NCBI Taxonomy" id="301880"/>
    <lineage>
        <taxon>Eukaryota</taxon>
        <taxon>Viridiplantae</taxon>
        <taxon>Streptophyta</taxon>
        <taxon>Embryophyta</taxon>
        <taxon>Tracheophyta</taxon>
        <taxon>Spermatophyta</taxon>
        <taxon>Magnoliopsida</taxon>
        <taxon>eudicotyledons</taxon>
        <taxon>Gunneridae</taxon>
        <taxon>Pentapetalae</taxon>
        <taxon>asterids</taxon>
        <taxon>campanulids</taxon>
        <taxon>Asterales</taxon>
        <taxon>Asteraceae</taxon>
        <taxon>Asteroideae</taxon>
        <taxon>Anthemideae</taxon>
        <taxon>Anthemidinae</taxon>
        <taxon>Tanacetum</taxon>
    </lineage>
</organism>
<reference evidence="2" key="2">
    <citation type="submission" date="2022-01" db="EMBL/GenBank/DDBJ databases">
        <authorList>
            <person name="Yamashiro T."/>
            <person name="Shiraishi A."/>
            <person name="Satake H."/>
            <person name="Nakayama K."/>
        </authorList>
    </citation>
    <scope>NUCLEOTIDE SEQUENCE</scope>
</reference>
<sequence>MSLAEAEYVAAVGCCVSILWMKSQLSNYDIHYKMVPIFCDNTSAIAISNNPVLHSRTKHIDIRYHFIRDHILKGDIELHFISTKYQLADIFTKPLDEPTFTKLKADTAVAFDPFPSTDEPEKRPLKEFLIKFSVLNGQKSLTLDFNTFCSSTSLNYIMVLGGNYSSTKQVTFIQQLLTYSLITGTEVDIGEIIYSDLDPSKVTDIELMTHMIAINNQRDSVSPLPLAVKLKKGKSPIVISTLPKSQGPEASGALSKKSKRPVQKATH</sequence>
<dbReference type="Proteomes" id="UP001151760">
    <property type="component" value="Unassembled WGS sequence"/>
</dbReference>
<keyword evidence="3" id="KW-1185">Reference proteome</keyword>
<feature type="region of interest" description="Disordered" evidence="1">
    <location>
        <begin position="239"/>
        <end position="267"/>
    </location>
</feature>
<evidence type="ECO:0000313" key="3">
    <source>
        <dbReference type="Proteomes" id="UP001151760"/>
    </source>
</evidence>